<evidence type="ECO:0000256" key="2">
    <source>
        <dbReference type="ARBA" id="ARBA00022670"/>
    </source>
</evidence>
<dbReference type="InterPro" id="IPR003738">
    <property type="entry name" value="SRAP"/>
</dbReference>
<reference evidence="9" key="1">
    <citation type="submission" date="2021-08" db="EMBL/GenBank/DDBJ databases">
        <authorList>
            <person name="Zhang H."/>
            <person name="Xu M."/>
            <person name="Yu Z."/>
            <person name="Yang L."/>
            <person name="Cai Y."/>
        </authorList>
    </citation>
    <scope>NUCLEOTIDE SEQUENCE</scope>
    <source>
        <strain evidence="9">CHL1</strain>
    </source>
</reference>
<dbReference type="AlphaFoldDB" id="A0A9E6UQH0"/>
<organism evidence="9 10">
    <name type="scientific">Chenggangzhangella methanolivorans</name>
    <dbReference type="NCBI Taxonomy" id="1437009"/>
    <lineage>
        <taxon>Bacteria</taxon>
        <taxon>Pseudomonadati</taxon>
        <taxon>Pseudomonadota</taxon>
        <taxon>Alphaproteobacteria</taxon>
        <taxon>Hyphomicrobiales</taxon>
        <taxon>Methylopilaceae</taxon>
        <taxon>Chenggangzhangella</taxon>
    </lineage>
</organism>
<evidence type="ECO:0000256" key="4">
    <source>
        <dbReference type="ARBA" id="ARBA00022801"/>
    </source>
</evidence>
<proteinExistence type="inferred from homology"/>
<evidence type="ECO:0000256" key="5">
    <source>
        <dbReference type="ARBA" id="ARBA00023124"/>
    </source>
</evidence>
<evidence type="ECO:0000313" key="10">
    <source>
        <dbReference type="Proteomes" id="UP000825701"/>
    </source>
</evidence>
<keyword evidence="10" id="KW-1185">Reference proteome</keyword>
<name>A0A9E6UQH0_9HYPH</name>
<dbReference type="EC" id="3.4.-.-" evidence="8"/>
<dbReference type="GO" id="GO:0006508">
    <property type="term" value="P:proteolysis"/>
    <property type="evidence" value="ECO:0007669"/>
    <property type="project" value="UniProtKB-KW"/>
</dbReference>
<dbReference type="Proteomes" id="UP000825701">
    <property type="component" value="Chromosome"/>
</dbReference>
<evidence type="ECO:0000313" key="9">
    <source>
        <dbReference type="EMBL" id="QZO02569.1"/>
    </source>
</evidence>
<evidence type="ECO:0000256" key="6">
    <source>
        <dbReference type="ARBA" id="ARBA00023125"/>
    </source>
</evidence>
<evidence type="ECO:0000256" key="3">
    <source>
        <dbReference type="ARBA" id="ARBA00022763"/>
    </source>
</evidence>
<keyword evidence="4 8" id="KW-0378">Hydrolase</keyword>
<dbReference type="Gene3D" id="3.90.1680.10">
    <property type="entry name" value="SOS response associated peptidase-like"/>
    <property type="match status" value="1"/>
</dbReference>
<gene>
    <name evidence="9" type="ORF">K6K41_04590</name>
</gene>
<evidence type="ECO:0000256" key="1">
    <source>
        <dbReference type="ARBA" id="ARBA00008136"/>
    </source>
</evidence>
<accession>A0A9E6UQH0</accession>
<keyword evidence="6" id="KW-0238">DNA-binding</keyword>
<dbReference type="PANTHER" id="PTHR13604:SF0">
    <property type="entry name" value="ABASIC SITE PROCESSING PROTEIN HMCES"/>
    <property type="match status" value="1"/>
</dbReference>
<dbReference type="GO" id="GO:0016829">
    <property type="term" value="F:lyase activity"/>
    <property type="evidence" value="ECO:0007669"/>
    <property type="project" value="UniProtKB-KW"/>
</dbReference>
<dbReference type="GO" id="GO:0003697">
    <property type="term" value="F:single-stranded DNA binding"/>
    <property type="evidence" value="ECO:0007669"/>
    <property type="project" value="InterPro"/>
</dbReference>
<sequence length="108" mass="12117">MPADAWYEWKTLGRFKQPYLIRRADRALVTFAAVGRRDPGRRPEVRALAIVTTAAGADVSGIHDRMPAVVAPEHRDAWLDAPGRRAASRCGAWSLRRPEPSRRSRSAR</sequence>
<keyword evidence="5" id="KW-0190">Covalent protein-DNA linkage</keyword>
<dbReference type="PANTHER" id="PTHR13604">
    <property type="entry name" value="DC12-RELATED"/>
    <property type="match status" value="1"/>
</dbReference>
<comment type="similarity">
    <text evidence="1 8">Belongs to the SOS response-associated peptidase family.</text>
</comment>
<keyword evidence="3" id="KW-0227">DNA damage</keyword>
<dbReference type="KEGG" id="cmet:K6K41_04590"/>
<keyword evidence="7" id="KW-0456">Lyase</keyword>
<dbReference type="EMBL" id="CP081869">
    <property type="protein sequence ID" value="QZO02569.1"/>
    <property type="molecule type" value="Genomic_DNA"/>
</dbReference>
<evidence type="ECO:0000256" key="7">
    <source>
        <dbReference type="ARBA" id="ARBA00023239"/>
    </source>
</evidence>
<keyword evidence="2 8" id="KW-0645">Protease</keyword>
<dbReference type="Pfam" id="PF02586">
    <property type="entry name" value="SRAP"/>
    <property type="match status" value="1"/>
</dbReference>
<dbReference type="GO" id="GO:0008233">
    <property type="term" value="F:peptidase activity"/>
    <property type="evidence" value="ECO:0007669"/>
    <property type="project" value="UniProtKB-KW"/>
</dbReference>
<dbReference type="InterPro" id="IPR036590">
    <property type="entry name" value="SRAP-like"/>
</dbReference>
<dbReference type="GO" id="GO:0106300">
    <property type="term" value="P:protein-DNA covalent cross-linking repair"/>
    <property type="evidence" value="ECO:0007669"/>
    <property type="project" value="InterPro"/>
</dbReference>
<protein>
    <recommendedName>
        <fullName evidence="8">Abasic site processing protein</fullName>
        <ecNumber evidence="8">3.4.-.-</ecNumber>
    </recommendedName>
</protein>
<evidence type="ECO:0000256" key="8">
    <source>
        <dbReference type="RuleBase" id="RU364100"/>
    </source>
</evidence>
<dbReference type="SUPFAM" id="SSF143081">
    <property type="entry name" value="BB1717-like"/>
    <property type="match status" value="1"/>
</dbReference>